<reference evidence="2 3" key="1">
    <citation type="journal article" date="2012" name="J. Bacteriol.">
        <title>Draft Genome Sequence of Oceaniovalibus guishaninsula JLT2003T.</title>
        <authorList>
            <person name="Tang K."/>
            <person name="Liu K."/>
            <person name="Jiao N."/>
        </authorList>
    </citation>
    <scope>NUCLEOTIDE SEQUENCE [LARGE SCALE GENOMIC DNA]</scope>
    <source>
        <strain evidence="2 3">JLT2003</strain>
    </source>
</reference>
<evidence type="ECO:0000256" key="1">
    <source>
        <dbReference type="SAM" id="Phobius"/>
    </source>
</evidence>
<accession>K2HM16</accession>
<evidence type="ECO:0000313" key="2">
    <source>
        <dbReference type="EMBL" id="EKE43929.1"/>
    </source>
</evidence>
<dbReference type="Pfam" id="PF20358">
    <property type="entry name" value="DUF6653"/>
    <property type="match status" value="1"/>
</dbReference>
<evidence type="ECO:0000313" key="3">
    <source>
        <dbReference type="Proteomes" id="UP000006765"/>
    </source>
</evidence>
<feature type="transmembrane region" description="Helical" evidence="1">
    <location>
        <begin position="55"/>
        <end position="72"/>
    </location>
</feature>
<dbReference type="EMBL" id="AMGO01000046">
    <property type="protein sequence ID" value="EKE43929.1"/>
    <property type="molecule type" value="Genomic_DNA"/>
</dbReference>
<dbReference type="Proteomes" id="UP000006765">
    <property type="component" value="Unassembled WGS sequence"/>
</dbReference>
<organism evidence="2 3">
    <name type="scientific">Oceaniovalibus guishaninsula JLT2003</name>
    <dbReference type="NCBI Taxonomy" id="1231392"/>
    <lineage>
        <taxon>Bacteria</taxon>
        <taxon>Pseudomonadati</taxon>
        <taxon>Pseudomonadota</taxon>
        <taxon>Alphaproteobacteria</taxon>
        <taxon>Rhodobacterales</taxon>
        <taxon>Roseobacteraceae</taxon>
        <taxon>Oceaniovalibus</taxon>
    </lineage>
</organism>
<keyword evidence="3" id="KW-1185">Reference proteome</keyword>
<dbReference type="AlphaFoldDB" id="K2HM16"/>
<keyword evidence="1" id="KW-0812">Transmembrane</keyword>
<protein>
    <submittedName>
        <fullName evidence="2">Uncharacterized protein</fullName>
    </submittedName>
</protein>
<dbReference type="PATRIC" id="fig|1231392.3.peg.1920"/>
<comment type="caution">
    <text evidence="2">The sequence shown here is derived from an EMBL/GenBank/DDBJ whole genome shotgun (WGS) entry which is preliminary data.</text>
</comment>
<dbReference type="InterPro" id="IPR046595">
    <property type="entry name" value="DUF6653"/>
</dbReference>
<sequence length="85" mass="9824">MGGDELRGGDFYRRTERLMRMDDSAWRRHANPLSVYSRFTCLPLIALAVWSRVWIGWWAIVPLLLALIWTFASPRLFGALASLDN</sequence>
<name>K2HM16_9RHOB</name>
<keyword evidence="1" id="KW-0472">Membrane</keyword>
<gene>
    <name evidence="2" type="ORF">OCGS_1910</name>
</gene>
<proteinExistence type="predicted"/>
<dbReference type="STRING" id="1231392.OCGS_1910"/>
<keyword evidence="1" id="KW-1133">Transmembrane helix</keyword>